<dbReference type="EMBL" id="CP050995">
    <property type="protein sequence ID" value="QIY89306.1"/>
    <property type="molecule type" value="Genomic_DNA"/>
</dbReference>
<dbReference type="Proteomes" id="UP000035213">
    <property type="component" value="Chromosome"/>
</dbReference>
<evidence type="ECO:0000313" key="5">
    <source>
        <dbReference type="Proteomes" id="UP000501570"/>
    </source>
</evidence>
<dbReference type="AlphaFoldDB" id="A0A0G3M0B4"/>
<protein>
    <recommendedName>
        <fullName evidence="6">AraC family transcriptional regulator</fullName>
    </recommendedName>
</protein>
<sequence length="242" mass="27546">MEKLPIHISLFFGIITFVTLLLFCWSVKNSDSKIIQSKAGIIFLILFCWLMIQAALSLNGVYNSDLNSLPPKIVLFGILPPVFVMIFIFNLEKGKLFIDHLSLLHITYLNTIRIFVEIILYELFLYKTVPELMTFKGINFDILAGISAPFIAYYGIRISKISRNFIVCWNILSLALLLNIVLIAFLSAPSPLQKIAFHQPNIAILYFPFSWLPTFIVPVVLFGHLVSIRQLLKQKPSTPPQS</sequence>
<dbReference type="RefSeq" id="WP_050020135.1">
    <property type="nucleotide sequence ID" value="NZ_CP009928.1"/>
</dbReference>
<feature type="transmembrane region" description="Helical" evidence="1">
    <location>
        <begin position="73"/>
        <end position="91"/>
    </location>
</feature>
<reference evidence="3 5" key="2">
    <citation type="submission" date="2019-09" db="EMBL/GenBank/DDBJ databases">
        <title>FDA dAtabase for Regulatory Grade micrObial Sequences (FDA-ARGOS): Supporting development and validation of Infectious Disease Dx tests.</title>
        <authorList>
            <person name="Sciortino C."/>
            <person name="Tallon L."/>
            <person name="Sadzewicz L."/>
            <person name="Vavikolanu K."/>
            <person name="Mehta A."/>
            <person name="Aluvathingal J."/>
            <person name="Nadendla S."/>
            <person name="Nandy P."/>
            <person name="Geyer C."/>
            <person name="Yan Y."/>
            <person name="Sichtig H."/>
        </authorList>
    </citation>
    <scope>NUCLEOTIDE SEQUENCE [LARGE SCALE GENOMIC DNA]</scope>
    <source>
        <strain evidence="3 5">FDAARGOS_636</strain>
    </source>
</reference>
<dbReference type="OrthoDB" id="675847at2"/>
<feature type="transmembrane region" description="Helical" evidence="1">
    <location>
        <begin position="168"/>
        <end position="188"/>
    </location>
</feature>
<feature type="transmembrane region" description="Helical" evidence="1">
    <location>
        <begin position="6"/>
        <end position="27"/>
    </location>
</feature>
<name>A0A0G3M0B4_CHRGL</name>
<accession>A0A0G3M0B4</accession>
<dbReference type="Proteomes" id="UP000501570">
    <property type="component" value="Chromosome"/>
</dbReference>
<keyword evidence="5" id="KW-1185">Reference proteome</keyword>
<evidence type="ECO:0000313" key="2">
    <source>
        <dbReference type="EMBL" id="AKK71443.1"/>
    </source>
</evidence>
<dbReference type="KEGG" id="cgn:OK18_01230"/>
<feature type="transmembrane region" description="Helical" evidence="1">
    <location>
        <begin position="138"/>
        <end position="156"/>
    </location>
</feature>
<evidence type="ECO:0008006" key="6">
    <source>
        <dbReference type="Google" id="ProtNLM"/>
    </source>
</evidence>
<dbReference type="PATRIC" id="fig|1324352.5.peg.267"/>
<keyword evidence="1" id="KW-0812">Transmembrane</keyword>
<dbReference type="EMBL" id="CP009928">
    <property type="protein sequence ID" value="AKK71443.1"/>
    <property type="molecule type" value="Genomic_DNA"/>
</dbReference>
<keyword evidence="1" id="KW-0472">Membrane</keyword>
<feature type="transmembrane region" description="Helical" evidence="1">
    <location>
        <begin position="203"/>
        <end position="226"/>
    </location>
</feature>
<feature type="transmembrane region" description="Helical" evidence="1">
    <location>
        <begin position="103"/>
        <end position="126"/>
    </location>
</feature>
<reference evidence="2 4" key="1">
    <citation type="submission" date="2014-11" db="EMBL/GenBank/DDBJ databases">
        <authorList>
            <person name="Park G.-S."/>
            <person name="Hong S.-J."/>
            <person name="Jung B.K."/>
            <person name="Khan A.R."/>
            <person name="Kwak Y."/>
            <person name="Shin J.-H."/>
        </authorList>
    </citation>
    <scope>NUCLEOTIDE SEQUENCE [LARGE SCALE GENOMIC DNA]</scope>
    <source>
        <strain evidence="2 4">DSM 27622</strain>
    </source>
</reference>
<feature type="transmembrane region" description="Helical" evidence="1">
    <location>
        <begin position="39"/>
        <end position="61"/>
    </location>
</feature>
<evidence type="ECO:0000313" key="3">
    <source>
        <dbReference type="EMBL" id="QIY89306.1"/>
    </source>
</evidence>
<organism evidence="2 4">
    <name type="scientific">Chryseobacterium gallinarum</name>
    <dbReference type="NCBI Taxonomy" id="1324352"/>
    <lineage>
        <taxon>Bacteria</taxon>
        <taxon>Pseudomonadati</taxon>
        <taxon>Bacteroidota</taxon>
        <taxon>Flavobacteriia</taxon>
        <taxon>Flavobacteriales</taxon>
        <taxon>Weeksellaceae</taxon>
        <taxon>Chryseobacterium group</taxon>
        <taxon>Chryseobacterium</taxon>
    </lineage>
</organism>
<evidence type="ECO:0000313" key="4">
    <source>
        <dbReference type="Proteomes" id="UP000035213"/>
    </source>
</evidence>
<gene>
    <name evidence="3" type="ORF">FOB44_00995</name>
    <name evidence="2" type="ORF">OK18_01230</name>
</gene>
<keyword evidence="1" id="KW-1133">Transmembrane helix</keyword>
<proteinExistence type="predicted"/>
<evidence type="ECO:0000256" key="1">
    <source>
        <dbReference type="SAM" id="Phobius"/>
    </source>
</evidence>